<dbReference type="GO" id="GO:0016052">
    <property type="term" value="P:carbohydrate catabolic process"/>
    <property type="evidence" value="ECO:0007669"/>
    <property type="project" value="InterPro"/>
</dbReference>
<dbReference type="SUPFAM" id="SSF49344">
    <property type="entry name" value="CBD9-like"/>
    <property type="match status" value="1"/>
</dbReference>
<dbReference type="InterPro" id="IPR045670">
    <property type="entry name" value="DUF5916"/>
</dbReference>
<proteinExistence type="predicted"/>
<feature type="domain" description="Carbohydrate-binding" evidence="2">
    <location>
        <begin position="45"/>
        <end position="193"/>
    </location>
</feature>
<dbReference type="RefSeq" id="WP_126447987.1">
    <property type="nucleotide sequence ID" value="NZ_CP034549.1"/>
</dbReference>
<protein>
    <submittedName>
        <fullName evidence="4">Hydrolase</fullName>
    </submittedName>
</protein>
<dbReference type="GO" id="GO:0004553">
    <property type="term" value="F:hydrolase activity, hydrolyzing O-glycosyl compounds"/>
    <property type="evidence" value="ECO:0007669"/>
    <property type="project" value="InterPro"/>
</dbReference>
<feature type="chain" id="PRO_5019237819" evidence="1">
    <location>
        <begin position="21"/>
        <end position="817"/>
    </location>
</feature>
<evidence type="ECO:0000259" key="3">
    <source>
        <dbReference type="Pfam" id="PF19313"/>
    </source>
</evidence>
<evidence type="ECO:0000259" key="2">
    <source>
        <dbReference type="Pfam" id="PF06452"/>
    </source>
</evidence>
<dbReference type="Pfam" id="PF06452">
    <property type="entry name" value="CBM9_1"/>
    <property type="match status" value="1"/>
</dbReference>
<feature type="signal peptide" evidence="1">
    <location>
        <begin position="1"/>
        <end position="20"/>
    </location>
</feature>
<organism evidence="4 5">
    <name type="scientific">Nonlabens ponticola</name>
    <dbReference type="NCBI Taxonomy" id="2496866"/>
    <lineage>
        <taxon>Bacteria</taxon>
        <taxon>Pseudomonadati</taxon>
        <taxon>Bacteroidota</taxon>
        <taxon>Flavobacteriia</taxon>
        <taxon>Flavobacteriales</taxon>
        <taxon>Flavobacteriaceae</taxon>
        <taxon>Nonlabens</taxon>
    </lineage>
</organism>
<keyword evidence="1" id="KW-0732">Signal</keyword>
<dbReference type="CDD" id="cd09618">
    <property type="entry name" value="CBM9_like_2"/>
    <property type="match status" value="1"/>
</dbReference>
<dbReference type="Proteomes" id="UP000279600">
    <property type="component" value="Chromosome"/>
</dbReference>
<evidence type="ECO:0000313" key="5">
    <source>
        <dbReference type="Proteomes" id="UP000279600"/>
    </source>
</evidence>
<dbReference type="KEGG" id="noj:EJ995_09660"/>
<name>A0A3S9MZ16_9FLAO</name>
<keyword evidence="5" id="KW-1185">Reference proteome</keyword>
<dbReference type="Pfam" id="PF19313">
    <property type="entry name" value="DUF5916"/>
    <property type="match status" value="1"/>
</dbReference>
<evidence type="ECO:0000256" key="1">
    <source>
        <dbReference type="SAM" id="SignalP"/>
    </source>
</evidence>
<accession>A0A3S9MZ16</accession>
<keyword evidence="4" id="KW-0378">Hydrolase</keyword>
<gene>
    <name evidence="4" type="ORF">EJ995_09660</name>
</gene>
<sequence length="817" mass="94208">MFKYSLIVLLIFMCSAFAKAQSPQSTQQIKRKTYKATRVDDAPTIDGKPFEEFWDAIPRGGNFVMVEPTNGQPERDTHRTEFKIAYDDNALYVAGYLYDSDPSQIFRQFSQRDEIFAQADLFGFFVNTYNNQINQTRFFATSANALGDAVSENGREDFSFNVVFQSETSIDEQGWFVEMRIPYRTLRFTETPVQDWSFQIFRRIRHLNEDYSYNYIDITQGNSSQYDALLTGVENINPPLRLNLYPFASVVYDTFEGESTTDFAAGMDLKYGINDAFTLDATLIPDFSQVAFDQVQLNLGPFEQLFGENRAFFAEGTDLFQKGDIFFSRRIGQTPSGFRNIDRFEDEDIIDNPDKSQLLNAVKVTGRNRNGLGIGFLNAITSKTEATLFNNVTEESRKVTTEPLTNYNVLVLDQQYGSNSSISYVNASTWRSGNFTDANVTAIVSNHNDKELRNNYRGEFKVSNRFTPDGGVVGFSTEARWRQTSGNWRGRVDHFFQDKNWDPNDLGRNFRNNFHQVNGEIQFNQFTPVGAFNSYSIELRGSHRRSADPDFHIRSNARVAARFRTRERNSFGADVGASTRNLNRFESRIDGLNVRYAPNVNSGAFISTDYRKKFAIDIRAGYFELFGDPEVGYNYNIAPRYRFSDKFILIYRFDWGKNDQRISYVTLTDDGETSILSRRDTHTVENSVSGTFNFDNRRALSLSFRNFWSRAKFSRDFEELQSDGRTIPSDFELEEGDNPDANFNVWNLDLAYRWRFAPGSEATLLYRNNIFNFDNQGRIAFEDSLSDLFDQSIRHNLSLRVSYFFDVNRAVNWFKSA</sequence>
<dbReference type="EMBL" id="CP034549">
    <property type="protein sequence ID" value="AZQ44495.1"/>
    <property type="molecule type" value="Genomic_DNA"/>
</dbReference>
<reference evidence="4 5" key="1">
    <citation type="submission" date="2018-12" db="EMBL/GenBank/DDBJ databases">
        <title>Complete genome of Nonlabens sp. MJ115.</title>
        <authorList>
            <person name="Choi H.S."/>
            <person name="Jung J."/>
        </authorList>
    </citation>
    <scope>NUCLEOTIDE SEQUENCE [LARGE SCALE GENOMIC DNA]</scope>
    <source>
        <strain evidence="4 5">MJ115</strain>
    </source>
</reference>
<dbReference type="AlphaFoldDB" id="A0A3S9MZ16"/>
<dbReference type="InterPro" id="IPR010502">
    <property type="entry name" value="Carb-bd_dom_fam9"/>
</dbReference>
<dbReference type="Gene3D" id="2.60.40.1190">
    <property type="match status" value="1"/>
</dbReference>
<dbReference type="GO" id="GO:0030246">
    <property type="term" value="F:carbohydrate binding"/>
    <property type="evidence" value="ECO:0007669"/>
    <property type="project" value="InterPro"/>
</dbReference>
<evidence type="ECO:0000313" key="4">
    <source>
        <dbReference type="EMBL" id="AZQ44495.1"/>
    </source>
</evidence>
<dbReference type="OrthoDB" id="9786766at2"/>
<feature type="domain" description="DUF5916" evidence="3">
    <location>
        <begin position="238"/>
        <end position="814"/>
    </location>
</feature>